<accession>A0A157ZN17</accession>
<dbReference type="RefSeq" id="WP_061166357.1">
    <property type="nucleotide sequence ID" value="NZ_FCOA02000002.1"/>
</dbReference>
<dbReference type="Proteomes" id="UP000054851">
    <property type="component" value="Unassembled WGS sequence"/>
</dbReference>
<dbReference type="EMBL" id="FCOA02000002">
    <property type="protein sequence ID" value="SAK46357.1"/>
    <property type="molecule type" value="Genomic_DNA"/>
</dbReference>
<organism evidence="1 2">
    <name type="scientific">Caballeronia hypogeia</name>
    <dbReference type="NCBI Taxonomy" id="1777140"/>
    <lineage>
        <taxon>Bacteria</taxon>
        <taxon>Pseudomonadati</taxon>
        <taxon>Pseudomonadota</taxon>
        <taxon>Betaproteobacteria</taxon>
        <taxon>Burkholderiales</taxon>
        <taxon>Burkholderiaceae</taxon>
        <taxon>Caballeronia</taxon>
    </lineage>
</organism>
<evidence type="ECO:0000313" key="1">
    <source>
        <dbReference type="EMBL" id="SAK46357.1"/>
    </source>
</evidence>
<name>A0A157ZN17_9BURK</name>
<reference evidence="1" key="1">
    <citation type="submission" date="2016-01" db="EMBL/GenBank/DDBJ databases">
        <authorList>
            <person name="Peeters C."/>
        </authorList>
    </citation>
    <scope>NUCLEOTIDE SEQUENCE</scope>
    <source>
        <strain evidence="1">LMG 29322</strain>
    </source>
</reference>
<gene>
    <name evidence="1" type="ORF">AWB79_01110</name>
</gene>
<comment type="caution">
    <text evidence="1">The sequence shown here is derived from an EMBL/GenBank/DDBJ whole genome shotgun (WGS) entry which is preliminary data.</text>
</comment>
<dbReference type="AlphaFoldDB" id="A0A157ZN17"/>
<keyword evidence="2" id="KW-1185">Reference proteome</keyword>
<proteinExistence type="predicted"/>
<evidence type="ECO:0000313" key="2">
    <source>
        <dbReference type="Proteomes" id="UP000054851"/>
    </source>
</evidence>
<sequence>MEALTHAGPSLVLDATTLLDLWQRRSSLTQTEMGQIYQLVRVGLRGYHPSELRALPEDKEELIAQFIFSRVLRLDADRAASHACAESAPSTVYALCAYFRRYLIDCLRSASLQRNVSLEVDDMAARVDAHARSLDDPVDTALAEHGLSEASVRAAARLFVNSLCAADRVILRAALGAGQECKGGLKGVAIEYEVPSYHYRARKLGVTRKKTATIADFSDTKIGTWLTTKLRLALTPENRDVILIVLNLLALEAGA</sequence>
<dbReference type="OrthoDB" id="8855365at2"/>
<protein>
    <submittedName>
        <fullName evidence="1">Uncharacterized protein</fullName>
    </submittedName>
</protein>